<dbReference type="SUPFAM" id="SSF69742">
    <property type="entry name" value="Glutamyl tRNA-reductase catalytic, N-terminal domain"/>
    <property type="match status" value="1"/>
</dbReference>
<comment type="miscellaneous">
    <text evidence="8">During catalysis, the active site Cys acts as a nucleophile attacking the alpha-carbonyl group of tRNA-bound glutamate with the formation of a thioester intermediate between enzyme and glutamate, and the concomitant release of tRNA(Glu). The thioester intermediate is finally reduced by direct hydride transfer from NADPH, to form the product GSA.</text>
</comment>
<evidence type="ECO:0000256" key="11">
    <source>
        <dbReference type="PIRSR" id="PIRSR000445-3"/>
    </source>
</evidence>
<keyword evidence="5 8" id="KW-0560">Oxidoreductase</keyword>
<dbReference type="UniPathway" id="UPA00251">
    <property type="reaction ID" value="UER00316"/>
</dbReference>
<keyword evidence="4 8" id="KW-0521">NADP</keyword>
<comment type="function">
    <text evidence="8">Catalyzes the NADPH-dependent reduction of glutamyl-tRNA(Glu) to glutamate 1-semialdehyde (GSA).</text>
</comment>
<dbReference type="PROSITE" id="PS00747">
    <property type="entry name" value="GLUTR"/>
    <property type="match status" value="1"/>
</dbReference>
<dbReference type="SUPFAM" id="SSF51735">
    <property type="entry name" value="NAD(P)-binding Rossmann-fold domains"/>
    <property type="match status" value="1"/>
</dbReference>
<feature type="active site" description="Nucleophile" evidence="8 9">
    <location>
        <position position="50"/>
    </location>
</feature>
<feature type="binding site" evidence="8 10">
    <location>
        <position position="109"/>
    </location>
    <ligand>
        <name>substrate</name>
    </ligand>
</feature>
<keyword evidence="6 8" id="KW-0627">Porphyrin biosynthesis</keyword>
<evidence type="ECO:0000259" key="16">
    <source>
        <dbReference type="Pfam" id="PF05201"/>
    </source>
</evidence>
<dbReference type="InterPro" id="IPR018214">
    <property type="entry name" value="GluRdtase_CS"/>
</dbReference>
<dbReference type="RefSeq" id="WP_119950509.1">
    <property type="nucleotide sequence ID" value="NZ_QZEZ01000004.1"/>
</dbReference>
<dbReference type="PIRSF" id="PIRSF000445">
    <property type="entry name" value="4pyrrol_synth_GluRdtase"/>
    <property type="match status" value="1"/>
</dbReference>
<evidence type="ECO:0000256" key="13">
    <source>
        <dbReference type="RuleBase" id="RU000584"/>
    </source>
</evidence>
<dbReference type="HAMAP" id="MF_00087">
    <property type="entry name" value="Glu_tRNA_reductase"/>
    <property type="match status" value="1"/>
</dbReference>
<dbReference type="Gene3D" id="3.40.50.720">
    <property type="entry name" value="NAD(P)-binding Rossmann-like Domain"/>
    <property type="match status" value="1"/>
</dbReference>
<dbReference type="InterPro" id="IPR036343">
    <property type="entry name" value="GluRdtase_N_sf"/>
</dbReference>
<evidence type="ECO:0000256" key="1">
    <source>
        <dbReference type="ARBA" id="ARBA00005059"/>
    </source>
</evidence>
<feature type="binding site" evidence="8 10">
    <location>
        <begin position="114"/>
        <end position="116"/>
    </location>
    <ligand>
        <name>substrate</name>
    </ligand>
</feature>
<organism evidence="17 18">
    <name type="scientific">Vallicoccus soli</name>
    <dbReference type="NCBI Taxonomy" id="2339232"/>
    <lineage>
        <taxon>Bacteria</taxon>
        <taxon>Bacillati</taxon>
        <taxon>Actinomycetota</taxon>
        <taxon>Actinomycetes</taxon>
        <taxon>Motilibacterales</taxon>
        <taxon>Vallicoccaceae</taxon>
        <taxon>Vallicoccus</taxon>
    </lineage>
</organism>
<dbReference type="AlphaFoldDB" id="A0A3A3ZJZ5"/>
<feature type="domain" description="Quinate/shikimate 5-dehydrogenase/glutamyl-tRNA reductase" evidence="15">
    <location>
        <begin position="171"/>
        <end position="305"/>
    </location>
</feature>
<feature type="domain" description="Tetrapyrrole biosynthesis glutamyl-tRNA reductase dimerisation" evidence="14">
    <location>
        <begin position="319"/>
        <end position="417"/>
    </location>
</feature>
<evidence type="ECO:0000313" key="17">
    <source>
        <dbReference type="EMBL" id="RJK96083.1"/>
    </source>
</evidence>
<evidence type="ECO:0000256" key="8">
    <source>
        <dbReference type="HAMAP-Rule" id="MF_00087"/>
    </source>
</evidence>
<dbReference type="CDD" id="cd05213">
    <property type="entry name" value="NAD_bind_Glutamyl_tRNA_reduct"/>
    <property type="match status" value="1"/>
</dbReference>
<dbReference type="InterPro" id="IPR036291">
    <property type="entry name" value="NAD(P)-bd_dom_sf"/>
</dbReference>
<dbReference type="NCBIfam" id="TIGR01035">
    <property type="entry name" value="hemA"/>
    <property type="match status" value="1"/>
</dbReference>
<comment type="domain">
    <text evidence="8">Possesses an unusual extended V-shaped dimeric structure with each monomer consisting of three distinct domains arranged along a curved 'spinal' alpha-helix. The N-terminal catalytic domain specifically recognizes the glutamate moiety of the substrate. The second domain is the NADPH-binding domain, and the third C-terminal domain is responsible for dimerization.</text>
</comment>
<dbReference type="EMBL" id="QZEZ01000004">
    <property type="protein sequence ID" value="RJK96083.1"/>
    <property type="molecule type" value="Genomic_DNA"/>
</dbReference>
<dbReference type="InterPro" id="IPR006151">
    <property type="entry name" value="Shikm_DH/Glu-tRNA_Rdtase"/>
</dbReference>
<dbReference type="InterPro" id="IPR015895">
    <property type="entry name" value="4pyrrol_synth_GluRdtase_N"/>
</dbReference>
<feature type="domain" description="Glutamyl-tRNA reductase N-terminal" evidence="16">
    <location>
        <begin position="6"/>
        <end position="156"/>
    </location>
</feature>
<protein>
    <recommendedName>
        <fullName evidence="3 8">Glutamyl-tRNA reductase</fullName>
        <shortName evidence="8">GluTR</shortName>
        <ecNumber evidence="3 8">1.2.1.70</ecNumber>
    </recommendedName>
</protein>
<comment type="caution">
    <text evidence="17">The sequence shown here is derived from an EMBL/GenBank/DDBJ whole genome shotgun (WGS) entry which is preliminary data.</text>
</comment>
<feature type="binding site" evidence="8 10">
    <location>
        <position position="120"/>
    </location>
    <ligand>
        <name>substrate</name>
    </ligand>
</feature>
<evidence type="ECO:0000256" key="12">
    <source>
        <dbReference type="PIRSR" id="PIRSR000445-4"/>
    </source>
</evidence>
<evidence type="ECO:0000256" key="2">
    <source>
        <dbReference type="ARBA" id="ARBA00005916"/>
    </source>
</evidence>
<dbReference type="FunFam" id="3.30.460.30:FF:000001">
    <property type="entry name" value="Glutamyl-tRNA reductase"/>
    <property type="match status" value="1"/>
</dbReference>
<dbReference type="Pfam" id="PF05201">
    <property type="entry name" value="GlutR_N"/>
    <property type="match status" value="1"/>
</dbReference>
<evidence type="ECO:0000256" key="3">
    <source>
        <dbReference type="ARBA" id="ARBA00012970"/>
    </source>
</evidence>
<dbReference type="Pfam" id="PF01488">
    <property type="entry name" value="Shikimate_DH"/>
    <property type="match status" value="1"/>
</dbReference>
<keyword evidence="18" id="KW-1185">Reference proteome</keyword>
<comment type="pathway">
    <text evidence="1 8 13">Porphyrin-containing compound metabolism; protoporphyrin-IX biosynthesis; 5-aminolevulinate from L-glutamyl-tRNA(Glu): step 1/2.</text>
</comment>
<dbReference type="GO" id="GO:0019353">
    <property type="term" value="P:protoporphyrinogen IX biosynthetic process from glutamate"/>
    <property type="evidence" value="ECO:0007669"/>
    <property type="project" value="TreeGrafter"/>
</dbReference>
<dbReference type="Pfam" id="PF00745">
    <property type="entry name" value="GlutR_dimer"/>
    <property type="match status" value="1"/>
</dbReference>
<dbReference type="GO" id="GO:0008883">
    <property type="term" value="F:glutamyl-tRNA reductase activity"/>
    <property type="evidence" value="ECO:0007669"/>
    <property type="project" value="UniProtKB-UniRule"/>
</dbReference>
<dbReference type="SUPFAM" id="SSF69075">
    <property type="entry name" value="Glutamyl tRNA-reductase dimerization domain"/>
    <property type="match status" value="1"/>
</dbReference>
<dbReference type="PANTHER" id="PTHR43013:SF1">
    <property type="entry name" value="GLUTAMYL-TRNA REDUCTASE"/>
    <property type="match status" value="1"/>
</dbReference>
<evidence type="ECO:0000259" key="15">
    <source>
        <dbReference type="Pfam" id="PF01488"/>
    </source>
</evidence>
<feature type="site" description="Important for activity" evidence="8 12">
    <location>
        <position position="99"/>
    </location>
</feature>
<comment type="catalytic activity">
    <reaction evidence="7 8 13">
        <text>(S)-4-amino-5-oxopentanoate + tRNA(Glu) + NADP(+) = L-glutamyl-tRNA(Glu) + NADPH + H(+)</text>
        <dbReference type="Rhea" id="RHEA:12344"/>
        <dbReference type="Rhea" id="RHEA-COMP:9663"/>
        <dbReference type="Rhea" id="RHEA-COMP:9680"/>
        <dbReference type="ChEBI" id="CHEBI:15378"/>
        <dbReference type="ChEBI" id="CHEBI:57501"/>
        <dbReference type="ChEBI" id="CHEBI:57783"/>
        <dbReference type="ChEBI" id="CHEBI:58349"/>
        <dbReference type="ChEBI" id="CHEBI:78442"/>
        <dbReference type="ChEBI" id="CHEBI:78520"/>
        <dbReference type="EC" id="1.2.1.70"/>
    </reaction>
</comment>
<dbReference type="OrthoDB" id="110209at2"/>
<evidence type="ECO:0000256" key="7">
    <source>
        <dbReference type="ARBA" id="ARBA00047464"/>
    </source>
</evidence>
<dbReference type="InterPro" id="IPR015896">
    <property type="entry name" value="4pyrrol_synth_GluRdtase_dimer"/>
</dbReference>
<name>A0A3A3ZJZ5_9ACTN</name>
<evidence type="ECO:0000256" key="9">
    <source>
        <dbReference type="PIRSR" id="PIRSR000445-1"/>
    </source>
</evidence>
<comment type="similarity">
    <text evidence="2 8 13">Belongs to the glutamyl-tRNA reductase family.</text>
</comment>
<gene>
    <name evidence="8" type="primary">hemA</name>
    <name evidence="17" type="ORF">D5H78_11090</name>
</gene>
<dbReference type="EC" id="1.2.1.70" evidence="3 8"/>
<proteinExistence type="inferred from homology"/>
<dbReference type="InterPro" id="IPR036453">
    <property type="entry name" value="GluRdtase_dimer_dom_sf"/>
</dbReference>
<accession>A0A3A3ZJZ5</accession>
<dbReference type="InterPro" id="IPR000343">
    <property type="entry name" value="4pyrrol_synth_GluRdtase"/>
</dbReference>
<dbReference type="GO" id="GO:0050661">
    <property type="term" value="F:NADP binding"/>
    <property type="evidence" value="ECO:0007669"/>
    <property type="project" value="InterPro"/>
</dbReference>
<dbReference type="PANTHER" id="PTHR43013">
    <property type="entry name" value="GLUTAMYL-TRNA REDUCTASE"/>
    <property type="match status" value="1"/>
</dbReference>
<evidence type="ECO:0000256" key="5">
    <source>
        <dbReference type="ARBA" id="ARBA00023002"/>
    </source>
</evidence>
<evidence type="ECO:0000256" key="6">
    <source>
        <dbReference type="ARBA" id="ARBA00023244"/>
    </source>
</evidence>
<sequence>MSVLAVGLSHRTAPVSALERAALDPAAATALAAALVGSEFVGEAFVLSTCNRIEVYADVEKFHGGVGAVSERLAAATGLELDALMPHLYVHYEDRAVEHLFRVACGLDSMVVGEGQVLGQIKQSLRRAQDAGAVGRVLNELVQHALRVGKRAHAETAIDRAGQSLVTVGLELAEQALGDLAGRRALVVGAGSMAALSAVTMHRRGFGEVVVLNRTPENAERLAATVEGRSGGLDALPAELAAADVVVSCTGAIGAVVGAAQVREAQRARGGAPLVLLDLALPRDVDAAAREVEGVRLVDLEHLADVLRGTSTADDLDAVRGIVADEVTAFCGWQRAASVAPTVVALRSMASEVVDAELSRLAGRVPALDERARAEVAQTVRRVVDKLLHAPTVRVKELAGEPGGHAYADALRQLFDLDPRTVEAVPGTAIAGDLPDPARAGA</sequence>
<evidence type="ECO:0000256" key="10">
    <source>
        <dbReference type="PIRSR" id="PIRSR000445-2"/>
    </source>
</evidence>
<evidence type="ECO:0000259" key="14">
    <source>
        <dbReference type="Pfam" id="PF00745"/>
    </source>
</evidence>
<dbReference type="Gene3D" id="3.30.460.30">
    <property type="entry name" value="Glutamyl-tRNA reductase, N-terminal domain"/>
    <property type="match status" value="1"/>
</dbReference>
<comment type="subunit">
    <text evidence="8">Homodimer.</text>
</comment>
<dbReference type="NCBIfam" id="NF000744">
    <property type="entry name" value="PRK00045.1-3"/>
    <property type="match status" value="1"/>
</dbReference>
<dbReference type="Proteomes" id="UP000265614">
    <property type="component" value="Unassembled WGS sequence"/>
</dbReference>
<feature type="binding site" evidence="8 11">
    <location>
        <begin position="189"/>
        <end position="194"/>
    </location>
    <ligand>
        <name>NADP(+)</name>
        <dbReference type="ChEBI" id="CHEBI:58349"/>
    </ligand>
</feature>
<evidence type="ECO:0000256" key="4">
    <source>
        <dbReference type="ARBA" id="ARBA00022857"/>
    </source>
</evidence>
<feature type="binding site" evidence="8 10">
    <location>
        <begin position="49"/>
        <end position="52"/>
    </location>
    <ligand>
        <name>substrate</name>
    </ligand>
</feature>
<reference evidence="17 18" key="1">
    <citation type="submission" date="2018-09" db="EMBL/GenBank/DDBJ databases">
        <title>YIM 75000 draft genome.</title>
        <authorList>
            <person name="Tang S."/>
            <person name="Feng Y."/>
        </authorList>
    </citation>
    <scope>NUCLEOTIDE SEQUENCE [LARGE SCALE GENOMIC DNA]</scope>
    <source>
        <strain evidence="17 18">YIM 75000</strain>
    </source>
</reference>
<evidence type="ECO:0000313" key="18">
    <source>
        <dbReference type="Proteomes" id="UP000265614"/>
    </source>
</evidence>